<dbReference type="InterPro" id="IPR018337">
    <property type="entry name" value="Cell_wall/Cho-bd_repeat"/>
</dbReference>
<protein>
    <recommendedName>
        <fullName evidence="6">Cell wall-binding protein</fullName>
    </recommendedName>
</protein>
<evidence type="ECO:0008006" key="6">
    <source>
        <dbReference type="Google" id="ProtNLM"/>
    </source>
</evidence>
<gene>
    <name evidence="4" type="ORF">IAA07_11415</name>
</gene>
<evidence type="ECO:0000256" key="1">
    <source>
        <dbReference type="ARBA" id="ARBA00022737"/>
    </source>
</evidence>
<evidence type="ECO:0000256" key="2">
    <source>
        <dbReference type="PROSITE-ProRule" id="PRU00591"/>
    </source>
</evidence>
<sequence length="105" mass="12272">MRRKYISVFLLSCVLFIVSAFPSLAGSWVQEDGKWRYYSDEGAPVSGWIEDGDDLYYTDSNGFMKTGWIKDNRSWYYLNDDGTLATDTWIDNYYVSESGKWTKTR</sequence>
<name>A0A9D2HJU9_9FIRM</name>
<dbReference type="AlphaFoldDB" id="A0A9D2HJU9"/>
<reference evidence="4" key="2">
    <citation type="submission" date="2021-04" db="EMBL/GenBank/DDBJ databases">
        <authorList>
            <person name="Gilroy R."/>
        </authorList>
    </citation>
    <scope>NUCLEOTIDE SEQUENCE</scope>
    <source>
        <strain evidence="4">CHK178-16964</strain>
    </source>
</reference>
<reference evidence="4" key="1">
    <citation type="journal article" date="2021" name="PeerJ">
        <title>Extensive microbial diversity within the chicken gut microbiome revealed by metagenomics and culture.</title>
        <authorList>
            <person name="Gilroy R."/>
            <person name="Ravi A."/>
            <person name="Getino M."/>
            <person name="Pursley I."/>
            <person name="Horton D.L."/>
            <person name="Alikhan N.F."/>
            <person name="Baker D."/>
            <person name="Gharbi K."/>
            <person name="Hall N."/>
            <person name="Watson M."/>
            <person name="Adriaenssens E.M."/>
            <person name="Foster-Nyarko E."/>
            <person name="Jarju S."/>
            <person name="Secka A."/>
            <person name="Antonio M."/>
            <person name="Oren A."/>
            <person name="Chaudhuri R.R."/>
            <person name="La Ragione R."/>
            <person name="Hildebrand F."/>
            <person name="Pallen M.J."/>
        </authorList>
    </citation>
    <scope>NUCLEOTIDE SEQUENCE</scope>
    <source>
        <strain evidence="4">CHK178-16964</strain>
    </source>
</reference>
<evidence type="ECO:0000313" key="4">
    <source>
        <dbReference type="EMBL" id="HJA72162.1"/>
    </source>
</evidence>
<evidence type="ECO:0000256" key="3">
    <source>
        <dbReference type="SAM" id="SignalP"/>
    </source>
</evidence>
<evidence type="ECO:0000313" key="5">
    <source>
        <dbReference type="Proteomes" id="UP000823900"/>
    </source>
</evidence>
<proteinExistence type="predicted"/>
<keyword evidence="3" id="KW-0732">Signal</keyword>
<comment type="caution">
    <text evidence="4">The sequence shown here is derived from an EMBL/GenBank/DDBJ whole genome shotgun (WGS) entry which is preliminary data.</text>
</comment>
<feature type="chain" id="PRO_5039545351" description="Cell wall-binding protein" evidence="3">
    <location>
        <begin position="26"/>
        <end position="105"/>
    </location>
</feature>
<feature type="repeat" description="Cell wall-binding" evidence="2">
    <location>
        <begin position="65"/>
        <end position="84"/>
    </location>
</feature>
<dbReference type="SUPFAM" id="SSF69360">
    <property type="entry name" value="Cell wall binding repeat"/>
    <property type="match status" value="1"/>
</dbReference>
<dbReference type="PROSITE" id="PS51170">
    <property type="entry name" value="CW"/>
    <property type="match status" value="1"/>
</dbReference>
<keyword evidence="1" id="KW-0677">Repeat</keyword>
<organism evidence="4 5">
    <name type="scientific">Candidatus Lachnoclostridium stercoravium</name>
    <dbReference type="NCBI Taxonomy" id="2838633"/>
    <lineage>
        <taxon>Bacteria</taxon>
        <taxon>Bacillati</taxon>
        <taxon>Bacillota</taxon>
        <taxon>Clostridia</taxon>
        <taxon>Lachnospirales</taxon>
        <taxon>Lachnospiraceae</taxon>
    </lineage>
</organism>
<dbReference type="Gene3D" id="2.10.270.10">
    <property type="entry name" value="Cholin Binding"/>
    <property type="match status" value="1"/>
</dbReference>
<dbReference type="Proteomes" id="UP000823900">
    <property type="component" value="Unassembled WGS sequence"/>
</dbReference>
<dbReference type="Pfam" id="PF01473">
    <property type="entry name" value="Choline_bind_1"/>
    <property type="match status" value="2"/>
</dbReference>
<accession>A0A9D2HJU9</accession>
<dbReference type="Pfam" id="PF19085">
    <property type="entry name" value="Choline_bind_2"/>
    <property type="match status" value="1"/>
</dbReference>
<dbReference type="EMBL" id="DWZA01000099">
    <property type="protein sequence ID" value="HJA72162.1"/>
    <property type="molecule type" value="Genomic_DNA"/>
</dbReference>
<feature type="signal peptide" evidence="3">
    <location>
        <begin position="1"/>
        <end position="25"/>
    </location>
</feature>